<gene>
    <name evidence="2" type="ORF">CEE36_05515</name>
</gene>
<proteinExistence type="predicted"/>
<reference evidence="2 3" key="1">
    <citation type="submission" date="2017-06" db="EMBL/GenBank/DDBJ databases">
        <title>Novel microbial phyla capable of carbon fixation and sulfur reduction in deep-sea sediments.</title>
        <authorList>
            <person name="Huang J."/>
            <person name="Baker B."/>
            <person name="Wang Y."/>
        </authorList>
    </citation>
    <scope>NUCLEOTIDE SEQUENCE [LARGE SCALE GENOMIC DNA]</scope>
    <source>
        <strain evidence="2">B3_TA06</strain>
    </source>
</reference>
<evidence type="ECO:0000313" key="2">
    <source>
        <dbReference type="EMBL" id="TKJ43030.1"/>
    </source>
</evidence>
<sequence>MQPADKLIRRSGISEGTQVLEIGCGSGAYTTFVARVVGKKGKVYALDIQPRMLAQLENKLSRPENQDITNIKLIQASAYELSFEDSTLDLVYMITVLQEIPDRHRALLEAHRVLKPAGILAITEFFPDPDYPLKRTTIKQATQAGFVDAKVLGNFWNYTARFIKPKESICL</sequence>
<dbReference type="Gene3D" id="3.40.50.150">
    <property type="entry name" value="Vaccinia Virus protein VP39"/>
    <property type="match status" value="1"/>
</dbReference>
<organism evidence="2 3">
    <name type="scientific">candidate division TA06 bacterium B3_TA06</name>
    <dbReference type="NCBI Taxonomy" id="2012487"/>
    <lineage>
        <taxon>Bacteria</taxon>
        <taxon>Bacteria division TA06</taxon>
    </lineage>
</organism>
<dbReference type="GO" id="GO:0008757">
    <property type="term" value="F:S-adenosylmethionine-dependent methyltransferase activity"/>
    <property type="evidence" value="ECO:0007669"/>
    <property type="project" value="InterPro"/>
</dbReference>
<evidence type="ECO:0000313" key="3">
    <source>
        <dbReference type="Proteomes" id="UP000317778"/>
    </source>
</evidence>
<dbReference type="InterPro" id="IPR013216">
    <property type="entry name" value="Methyltransf_11"/>
</dbReference>
<dbReference type="AlphaFoldDB" id="A0A532V755"/>
<name>A0A532V755_UNCT6</name>
<keyword evidence="2" id="KW-0489">Methyltransferase</keyword>
<keyword evidence="2" id="KW-0808">Transferase</keyword>
<feature type="domain" description="Methyltransferase type 11" evidence="1">
    <location>
        <begin position="20"/>
        <end position="122"/>
    </location>
</feature>
<dbReference type="SUPFAM" id="SSF53335">
    <property type="entry name" value="S-adenosyl-L-methionine-dependent methyltransferases"/>
    <property type="match status" value="1"/>
</dbReference>
<dbReference type="InterPro" id="IPR029063">
    <property type="entry name" value="SAM-dependent_MTases_sf"/>
</dbReference>
<dbReference type="PANTHER" id="PTHR43591">
    <property type="entry name" value="METHYLTRANSFERASE"/>
    <property type="match status" value="1"/>
</dbReference>
<dbReference type="PROSITE" id="PS51608">
    <property type="entry name" value="SAM_MT_UBIE"/>
    <property type="match status" value="1"/>
</dbReference>
<evidence type="ECO:0000259" key="1">
    <source>
        <dbReference type="Pfam" id="PF08241"/>
    </source>
</evidence>
<dbReference type="GO" id="GO:0032259">
    <property type="term" value="P:methylation"/>
    <property type="evidence" value="ECO:0007669"/>
    <property type="project" value="UniProtKB-KW"/>
</dbReference>
<dbReference type="Proteomes" id="UP000317778">
    <property type="component" value="Unassembled WGS sequence"/>
</dbReference>
<dbReference type="EMBL" id="NJBO01000007">
    <property type="protein sequence ID" value="TKJ43030.1"/>
    <property type="molecule type" value="Genomic_DNA"/>
</dbReference>
<dbReference type="InterPro" id="IPR004033">
    <property type="entry name" value="UbiE/COQ5_MeTrFase"/>
</dbReference>
<protein>
    <submittedName>
        <fullName evidence="2">Dimethylmenaquinone methyltransferase</fullName>
    </submittedName>
</protein>
<dbReference type="CDD" id="cd02440">
    <property type="entry name" value="AdoMet_MTases"/>
    <property type="match status" value="1"/>
</dbReference>
<dbReference type="Pfam" id="PF08241">
    <property type="entry name" value="Methyltransf_11"/>
    <property type="match status" value="1"/>
</dbReference>
<comment type="caution">
    <text evidence="2">The sequence shown here is derived from an EMBL/GenBank/DDBJ whole genome shotgun (WGS) entry which is preliminary data.</text>
</comment>
<accession>A0A532V755</accession>